<dbReference type="Ensembl" id="ENSHHUT00000036876.1">
    <property type="protein sequence ID" value="ENSHHUP00000035448.1"/>
    <property type="gene ID" value="ENSHHUG00000022304.1"/>
</dbReference>
<feature type="region of interest" description="Disordered" evidence="1">
    <location>
        <begin position="39"/>
        <end position="103"/>
    </location>
</feature>
<feature type="compositionally biased region" description="Basic and acidic residues" evidence="1">
    <location>
        <begin position="62"/>
        <end position="76"/>
    </location>
</feature>
<reference evidence="4" key="1">
    <citation type="submission" date="2018-06" db="EMBL/GenBank/DDBJ databases">
        <title>Genome assembly of Danube salmon.</title>
        <authorList>
            <person name="Macqueen D.J."/>
            <person name="Gundappa M.K."/>
        </authorList>
    </citation>
    <scope>NUCLEOTIDE SEQUENCE [LARGE SCALE GENOMIC DNA]</scope>
</reference>
<protein>
    <submittedName>
        <fullName evidence="3">RAD51 associated protein 1</fullName>
    </submittedName>
</protein>
<keyword evidence="4" id="KW-1185">Reference proteome</keyword>
<dbReference type="GO" id="GO:0036297">
    <property type="term" value="P:interstrand cross-link repair"/>
    <property type="evidence" value="ECO:0007669"/>
    <property type="project" value="TreeGrafter"/>
</dbReference>
<reference evidence="3" key="2">
    <citation type="submission" date="2025-08" db="UniProtKB">
        <authorList>
            <consortium name="Ensembl"/>
        </authorList>
    </citation>
    <scope>IDENTIFICATION</scope>
</reference>
<dbReference type="STRING" id="62062.ENSHHUP00000035448"/>
<dbReference type="GO" id="GO:0003697">
    <property type="term" value="F:single-stranded DNA binding"/>
    <property type="evidence" value="ECO:0007669"/>
    <property type="project" value="TreeGrafter"/>
</dbReference>
<reference evidence="3" key="3">
    <citation type="submission" date="2025-09" db="UniProtKB">
        <authorList>
            <consortium name="Ensembl"/>
        </authorList>
    </citation>
    <scope>IDENTIFICATION</scope>
</reference>
<evidence type="ECO:0000313" key="3">
    <source>
        <dbReference type="Ensembl" id="ENSHHUP00000035448.1"/>
    </source>
</evidence>
<dbReference type="PANTHER" id="PTHR15361:SF4">
    <property type="entry name" value="RAD51-ASSOCIATED PROTEIN 1"/>
    <property type="match status" value="1"/>
</dbReference>
<feature type="region of interest" description="Disordered" evidence="1">
    <location>
        <begin position="127"/>
        <end position="152"/>
    </location>
</feature>
<dbReference type="GO" id="GO:0000724">
    <property type="term" value="P:double-strand break repair via homologous recombination"/>
    <property type="evidence" value="ECO:0007669"/>
    <property type="project" value="TreeGrafter"/>
</dbReference>
<sequence>MATFMIRSVKHLSNNIILTIAKEKKTDMERPSRKTKLVNYSDFQDLDDDDDFASVKAPPSKKAKESVKEPAQEKSKKPSSKASSQETGSQPIGHKDRKPLDEKLYDRDLEAALTLSLLKTTEINEEQCSYNPEKYVKNQPQRDGENLDPSLRLSNCSVDINLLGLDQITNDQGSPCAPSRQRKATSKATEQQRSMLKDGDEDYNPKGTPDSASDADFSDPAESGDDDEFTVKKPEKKKKNTKEKTAKKEQPKAKPQAASNEEKQPSKPSKTKPHFTGTPSLKTPTLGRSPTARPASVPKRSPATSPVSRPAVSSSPAGGRIPKWNPPGHVGRSPGSSQSAPVKSPGQGLRLGLSRMVRVKPLHPSVASH</sequence>
<dbReference type="Pfam" id="PF15696">
    <property type="entry name" value="RAD51_interact"/>
    <property type="match status" value="1"/>
</dbReference>
<accession>A0A4W5MCB2</accession>
<evidence type="ECO:0000256" key="1">
    <source>
        <dbReference type="SAM" id="MobiDB-lite"/>
    </source>
</evidence>
<feature type="domain" description="RAD51 interacting motif" evidence="2">
    <location>
        <begin position="329"/>
        <end position="366"/>
    </location>
</feature>
<feature type="compositionally biased region" description="Basic and acidic residues" evidence="1">
    <location>
        <begin position="242"/>
        <end position="252"/>
    </location>
</feature>
<evidence type="ECO:0000313" key="4">
    <source>
        <dbReference type="Proteomes" id="UP000314982"/>
    </source>
</evidence>
<feature type="compositionally biased region" description="Polar residues" evidence="1">
    <location>
        <begin position="277"/>
        <end position="288"/>
    </location>
</feature>
<dbReference type="PANTHER" id="PTHR15361">
    <property type="entry name" value="RAD51/NUKS-INTERACTING PROTEIN"/>
    <property type="match status" value="1"/>
</dbReference>
<dbReference type="AlphaFoldDB" id="A0A4W5MCB2"/>
<feature type="compositionally biased region" description="Low complexity" evidence="1">
    <location>
        <begin position="300"/>
        <end position="317"/>
    </location>
</feature>
<feature type="region of interest" description="Disordered" evidence="1">
    <location>
        <begin position="168"/>
        <end position="369"/>
    </location>
</feature>
<dbReference type="Proteomes" id="UP000314982">
    <property type="component" value="Unassembled WGS sequence"/>
</dbReference>
<evidence type="ECO:0000259" key="2">
    <source>
        <dbReference type="Pfam" id="PF15696"/>
    </source>
</evidence>
<name>A0A4W5MCB2_9TELE</name>
<dbReference type="GO" id="GO:0003690">
    <property type="term" value="F:double-stranded DNA binding"/>
    <property type="evidence" value="ECO:0007669"/>
    <property type="project" value="TreeGrafter"/>
</dbReference>
<dbReference type="GeneTree" id="ENSGT00940000153414"/>
<organism evidence="3 4">
    <name type="scientific">Hucho hucho</name>
    <name type="common">huchen</name>
    <dbReference type="NCBI Taxonomy" id="62062"/>
    <lineage>
        <taxon>Eukaryota</taxon>
        <taxon>Metazoa</taxon>
        <taxon>Chordata</taxon>
        <taxon>Craniata</taxon>
        <taxon>Vertebrata</taxon>
        <taxon>Euteleostomi</taxon>
        <taxon>Actinopterygii</taxon>
        <taxon>Neopterygii</taxon>
        <taxon>Teleostei</taxon>
        <taxon>Protacanthopterygii</taxon>
        <taxon>Salmoniformes</taxon>
        <taxon>Salmonidae</taxon>
        <taxon>Salmoninae</taxon>
        <taxon>Hucho</taxon>
    </lineage>
</organism>
<dbReference type="InterPro" id="IPR052003">
    <property type="entry name" value="HR_DNA-Binding_Protein"/>
</dbReference>
<feature type="compositionally biased region" description="Basic and acidic residues" evidence="1">
    <location>
        <begin position="134"/>
        <end position="145"/>
    </location>
</feature>
<dbReference type="InterPro" id="IPR031419">
    <property type="entry name" value="RAD51_interact"/>
</dbReference>
<proteinExistence type="predicted"/>
<feature type="compositionally biased region" description="Acidic residues" evidence="1">
    <location>
        <begin position="216"/>
        <end position="228"/>
    </location>
</feature>